<feature type="transmembrane region" description="Helical" evidence="2">
    <location>
        <begin position="40"/>
        <end position="59"/>
    </location>
</feature>
<keyword evidence="2" id="KW-0812">Transmembrane</keyword>
<keyword evidence="4" id="KW-1185">Reference proteome</keyword>
<evidence type="ECO:0000256" key="2">
    <source>
        <dbReference type="SAM" id="Phobius"/>
    </source>
</evidence>
<feature type="compositionally biased region" description="Gly residues" evidence="1">
    <location>
        <begin position="88"/>
        <end position="100"/>
    </location>
</feature>
<evidence type="ECO:0000256" key="1">
    <source>
        <dbReference type="SAM" id="MobiDB-lite"/>
    </source>
</evidence>
<dbReference type="Proteomes" id="UP000221011">
    <property type="component" value="Chromosome"/>
</dbReference>
<feature type="region of interest" description="Disordered" evidence="1">
    <location>
        <begin position="62"/>
        <end position="100"/>
    </location>
</feature>
<dbReference type="RefSeq" id="WP_098240533.1">
    <property type="nucleotide sequence ID" value="NZ_CP022685.1"/>
</dbReference>
<evidence type="ECO:0008006" key="5">
    <source>
        <dbReference type="Google" id="ProtNLM"/>
    </source>
</evidence>
<accession>A0A291Q1L2</accession>
<dbReference type="AlphaFoldDB" id="A0A291Q1L2"/>
<dbReference type="Pfam" id="PF16945">
    <property type="entry name" value="Phage_r1t_holin"/>
    <property type="match status" value="1"/>
</dbReference>
<keyword evidence="2" id="KW-0472">Membrane</keyword>
<evidence type="ECO:0000313" key="4">
    <source>
        <dbReference type="Proteomes" id="UP000221011"/>
    </source>
</evidence>
<sequence>MWTAAFWKATAERAIRTFAQALAAVLVAGATSLLDVPWGAAFATAGLAAVLAVLTAVGASEAGAKGPGITERPTTPAPMPAASTPTAGGPGAGGPAAGGV</sequence>
<dbReference type="EMBL" id="CP022685">
    <property type="protein sequence ID" value="ATL25413.1"/>
    <property type="molecule type" value="Genomic_DNA"/>
</dbReference>
<dbReference type="KEGG" id="sfk:KY5_0395c"/>
<keyword evidence="2" id="KW-1133">Transmembrane helix</keyword>
<dbReference type="InterPro" id="IPR020109">
    <property type="entry name" value="Holin_r1t"/>
</dbReference>
<name>A0A291Q1L2_9ACTN</name>
<proteinExistence type="predicted"/>
<protein>
    <recommendedName>
        <fullName evidence="5">Holin</fullName>
    </recommendedName>
</protein>
<gene>
    <name evidence="3" type="ORF">KY5_0395c</name>
</gene>
<evidence type="ECO:0000313" key="3">
    <source>
        <dbReference type="EMBL" id="ATL25413.1"/>
    </source>
</evidence>
<organism evidence="3 4">
    <name type="scientific">Streptomyces formicae</name>
    <dbReference type="NCBI Taxonomy" id="1616117"/>
    <lineage>
        <taxon>Bacteria</taxon>
        <taxon>Bacillati</taxon>
        <taxon>Actinomycetota</taxon>
        <taxon>Actinomycetes</taxon>
        <taxon>Kitasatosporales</taxon>
        <taxon>Streptomycetaceae</taxon>
        <taxon>Streptomyces</taxon>
    </lineage>
</organism>
<reference evidence="3 4" key="1">
    <citation type="submission" date="2017-08" db="EMBL/GenBank/DDBJ databases">
        <title>Complete Genome Sequence of Streptomyces formicae KY5, the formicamycin producer.</title>
        <authorList>
            <person name="Holmes N.A."/>
            <person name="Devine R."/>
            <person name="Qin Z."/>
            <person name="Seipke R.F."/>
            <person name="Wilkinson B."/>
            <person name="Hutchings M.I."/>
        </authorList>
    </citation>
    <scope>NUCLEOTIDE SEQUENCE [LARGE SCALE GENOMIC DNA]</scope>
    <source>
        <strain evidence="3 4">KY5</strain>
    </source>
</reference>